<dbReference type="InterPro" id="IPR003018">
    <property type="entry name" value="GAF"/>
</dbReference>
<evidence type="ECO:0000313" key="3">
    <source>
        <dbReference type="Proteomes" id="UP000289555"/>
    </source>
</evidence>
<protein>
    <recommendedName>
        <fullName evidence="1">GAF domain-containing protein</fullName>
    </recommendedName>
</protein>
<proteinExistence type="predicted"/>
<dbReference type="SMART" id="SM00065">
    <property type="entry name" value="GAF"/>
    <property type="match status" value="1"/>
</dbReference>
<dbReference type="PANTHER" id="PTHR43102">
    <property type="entry name" value="SLR1143 PROTEIN"/>
    <property type="match status" value="1"/>
</dbReference>
<dbReference type="SUPFAM" id="SSF55781">
    <property type="entry name" value="GAF domain-like"/>
    <property type="match status" value="1"/>
</dbReference>
<dbReference type="InterPro" id="IPR029016">
    <property type="entry name" value="GAF-like_dom_sf"/>
</dbReference>
<dbReference type="PANTHER" id="PTHR43102:SF2">
    <property type="entry name" value="GAF DOMAIN-CONTAINING PROTEIN"/>
    <property type="match status" value="1"/>
</dbReference>
<evidence type="ECO:0000313" key="2">
    <source>
        <dbReference type="EMBL" id="BBI52428.1"/>
    </source>
</evidence>
<dbReference type="Proteomes" id="UP000289555">
    <property type="component" value="Chromosome"/>
</dbReference>
<accession>A0ABM7GKS8</accession>
<gene>
    <name evidence="2" type="ORF">HORIV_48490</name>
</gene>
<dbReference type="Pfam" id="PF01590">
    <property type="entry name" value="GAF"/>
    <property type="match status" value="1"/>
</dbReference>
<organism evidence="2 3">
    <name type="scientific">Vreelandella olivaria</name>
    <dbReference type="NCBI Taxonomy" id="390919"/>
    <lineage>
        <taxon>Bacteria</taxon>
        <taxon>Pseudomonadati</taxon>
        <taxon>Pseudomonadota</taxon>
        <taxon>Gammaproteobacteria</taxon>
        <taxon>Oceanospirillales</taxon>
        <taxon>Halomonadaceae</taxon>
        <taxon>Vreelandella</taxon>
    </lineage>
</organism>
<dbReference type="EMBL" id="AP019416">
    <property type="protein sequence ID" value="BBI52428.1"/>
    <property type="molecule type" value="Genomic_DNA"/>
</dbReference>
<evidence type="ECO:0000259" key="1">
    <source>
        <dbReference type="SMART" id="SM00065"/>
    </source>
</evidence>
<keyword evidence="3" id="KW-1185">Reference proteome</keyword>
<reference evidence="3" key="1">
    <citation type="journal article" date="2019" name="Microbiol. Resour. Announc.">
        <title>Complete Genome Sequence of Halomonas olivaria, a Moderately Halophilic Bacterium Isolated from Olive Processing Effluents, Obtained by Nanopore Sequencing.</title>
        <authorList>
            <person name="Nagata S."/>
            <person name="Ii K.M."/>
            <person name="Tsukimi T."/>
            <person name="Miura M.C."/>
            <person name="Galipon J."/>
            <person name="Arakawa K."/>
        </authorList>
    </citation>
    <scope>NUCLEOTIDE SEQUENCE [LARGE SCALE GENOMIC DNA]</scope>
    <source>
        <strain evidence="3">TYRC17</strain>
    </source>
</reference>
<feature type="domain" description="GAF" evidence="1">
    <location>
        <begin position="30"/>
        <end position="172"/>
    </location>
</feature>
<name>A0ABM7GKS8_9GAMM</name>
<sequence>MVDKTMSFPTAPDEDARLATLYELALLDTPEEPAFDRITRLVTKLLNVPISTVTLVDAQRQWFKSSIGVETQETSRDVAFCAYTIMSSEPFVVEDASQDARFSQSPLVTAPDGIRFYVGIPLRSLQGLALGSLCALDTKPRVVSADELAALQDLAAIATEEVHLRERVVLEKKKCRGISATTERITPQYGVPNRAAHQ</sequence>
<dbReference type="Gene3D" id="3.30.450.40">
    <property type="match status" value="1"/>
</dbReference>